<proteinExistence type="predicted"/>
<evidence type="ECO:0000313" key="2">
    <source>
        <dbReference type="Proteomes" id="UP001217754"/>
    </source>
</evidence>
<keyword evidence="2" id="KW-1185">Reference proteome</keyword>
<dbReference type="GeneID" id="85225473"/>
<reference evidence="1" key="1">
    <citation type="submission" date="2023-03" db="EMBL/GenBank/DDBJ databases">
        <title>Mating type loci evolution in Malassezia.</title>
        <authorList>
            <person name="Coelho M.A."/>
        </authorList>
    </citation>
    <scope>NUCLEOTIDE SEQUENCE</scope>
    <source>
        <strain evidence="1">CBS 9431</strain>
    </source>
</reference>
<protein>
    <submittedName>
        <fullName evidence="1">Uncharacterized protein</fullName>
    </submittedName>
</protein>
<accession>A0AAF0EXN9</accession>
<evidence type="ECO:0000313" key="1">
    <source>
        <dbReference type="EMBL" id="WFD38860.1"/>
    </source>
</evidence>
<organism evidence="1 2">
    <name type="scientific">Malassezia japonica</name>
    <dbReference type="NCBI Taxonomy" id="223818"/>
    <lineage>
        <taxon>Eukaryota</taxon>
        <taxon>Fungi</taxon>
        <taxon>Dikarya</taxon>
        <taxon>Basidiomycota</taxon>
        <taxon>Ustilaginomycotina</taxon>
        <taxon>Malasseziomycetes</taxon>
        <taxon>Malasseziales</taxon>
        <taxon>Malasseziaceae</taxon>
        <taxon>Malassezia</taxon>
    </lineage>
</organism>
<name>A0AAF0EXN9_9BASI</name>
<dbReference type="EMBL" id="CP119959">
    <property type="protein sequence ID" value="WFD38860.1"/>
    <property type="molecule type" value="Genomic_DNA"/>
</dbReference>
<dbReference type="Proteomes" id="UP001217754">
    <property type="component" value="Chromosome 2"/>
</dbReference>
<sequence>MKAMGIYQRWSFVLGPKPMCLDDLESICLRSSMPDEELGEDHGSWCLDILFKLESLKALVTGQALQLESHLGLFPISSAATSVFSDNPEEIVRPSSAAWYSKDFRPSTESLGKHVARWPPERPWTPESLSLAAYAVNQTRAMSWSPIPTPSSSLMV</sequence>
<gene>
    <name evidence="1" type="ORF">MJAP1_001824</name>
</gene>
<dbReference type="AlphaFoldDB" id="A0AAF0EXN9"/>
<dbReference type="RefSeq" id="XP_060121757.1">
    <property type="nucleotide sequence ID" value="XM_060265774.1"/>
</dbReference>